<dbReference type="EMBL" id="JBHLZP010000197">
    <property type="protein sequence ID" value="MFB9835381.1"/>
    <property type="molecule type" value="Genomic_DNA"/>
</dbReference>
<proteinExistence type="predicted"/>
<protein>
    <recommendedName>
        <fullName evidence="4">Excreted virulence factor EspC, type VII ESX diderm</fullName>
    </recommendedName>
</protein>
<evidence type="ECO:0008006" key="4">
    <source>
        <dbReference type="Google" id="ProtNLM"/>
    </source>
</evidence>
<keyword evidence="3" id="KW-1185">Reference proteome</keyword>
<gene>
    <name evidence="2" type="ORF">ACFFNX_24680</name>
</gene>
<comment type="caution">
    <text evidence="2">The sequence shown here is derived from an EMBL/GenBank/DDBJ whole genome shotgun (WGS) entry which is preliminary data.</text>
</comment>
<dbReference type="Proteomes" id="UP001589627">
    <property type="component" value="Unassembled WGS sequence"/>
</dbReference>
<evidence type="ECO:0000313" key="2">
    <source>
        <dbReference type="EMBL" id="MFB9835381.1"/>
    </source>
</evidence>
<accession>A0ABV5YLH4</accession>
<name>A0ABV5YLH4_9ACTN</name>
<feature type="region of interest" description="Disordered" evidence="1">
    <location>
        <begin position="1"/>
        <end position="20"/>
    </location>
</feature>
<dbReference type="RefSeq" id="WP_378206764.1">
    <property type="nucleotide sequence ID" value="NZ_JBHLZP010000197.1"/>
</dbReference>
<evidence type="ECO:0000256" key="1">
    <source>
        <dbReference type="SAM" id="MobiDB-lite"/>
    </source>
</evidence>
<reference evidence="2 3" key="1">
    <citation type="submission" date="2024-09" db="EMBL/GenBank/DDBJ databases">
        <authorList>
            <person name="Sun Q."/>
            <person name="Mori K."/>
        </authorList>
    </citation>
    <scope>NUCLEOTIDE SEQUENCE [LARGE SCALE GENOMIC DNA]</scope>
    <source>
        <strain evidence="2 3">TBRC 0563</strain>
    </source>
</reference>
<sequence>MSEGEELQFPNRPAFDGAASTVSNGLQPLAGTSDQLASLGISEALVGMWPTGIELAAAIGMALGVATVEHENHAKSVQSAIEKLSETGERYHATEAKNYAAISRLKPTIPNP</sequence>
<evidence type="ECO:0000313" key="3">
    <source>
        <dbReference type="Proteomes" id="UP001589627"/>
    </source>
</evidence>
<organism evidence="2 3">
    <name type="scientific">Actinoallomurus acaciae</name>
    <dbReference type="NCBI Taxonomy" id="502577"/>
    <lineage>
        <taxon>Bacteria</taxon>
        <taxon>Bacillati</taxon>
        <taxon>Actinomycetota</taxon>
        <taxon>Actinomycetes</taxon>
        <taxon>Streptosporangiales</taxon>
        <taxon>Thermomonosporaceae</taxon>
        <taxon>Actinoallomurus</taxon>
    </lineage>
</organism>